<name>A0ABQ1ZRM0_9BACL</name>
<accession>A0ABQ1ZRM0</accession>
<organism evidence="1 2">
    <name type="scientific">Paenibacillus silvae</name>
    <dbReference type="NCBI Taxonomy" id="1325358"/>
    <lineage>
        <taxon>Bacteria</taxon>
        <taxon>Bacillati</taxon>
        <taxon>Bacillota</taxon>
        <taxon>Bacilli</taxon>
        <taxon>Bacillales</taxon>
        <taxon>Paenibacillaceae</taxon>
        <taxon>Paenibacillus</taxon>
    </lineage>
</organism>
<keyword evidence="2" id="KW-1185">Reference proteome</keyword>
<reference evidence="2" key="1">
    <citation type="journal article" date="2019" name="Int. J. Syst. Evol. Microbiol.">
        <title>The Global Catalogue of Microorganisms (GCM) 10K type strain sequencing project: providing services to taxonomists for standard genome sequencing and annotation.</title>
        <authorList>
            <consortium name="The Broad Institute Genomics Platform"/>
            <consortium name="The Broad Institute Genome Sequencing Center for Infectious Disease"/>
            <person name="Wu L."/>
            <person name="Ma J."/>
        </authorList>
    </citation>
    <scope>NUCLEOTIDE SEQUENCE [LARGE SCALE GENOMIC DNA]</scope>
    <source>
        <strain evidence="2">CGMCC 1.12770</strain>
    </source>
</reference>
<evidence type="ECO:0000313" key="1">
    <source>
        <dbReference type="EMBL" id="GGH72654.1"/>
    </source>
</evidence>
<dbReference type="EMBL" id="BMFU01000024">
    <property type="protein sequence ID" value="GGH72654.1"/>
    <property type="molecule type" value="Genomic_DNA"/>
</dbReference>
<gene>
    <name evidence="1" type="ORF">GCM10008014_59220</name>
</gene>
<evidence type="ECO:0000313" key="2">
    <source>
        <dbReference type="Proteomes" id="UP000652153"/>
    </source>
</evidence>
<comment type="caution">
    <text evidence="1">The sequence shown here is derived from an EMBL/GenBank/DDBJ whole genome shotgun (WGS) entry which is preliminary data.</text>
</comment>
<sequence>MAQRASNLCVSRSPPYEKIKIKCRSQNKQSVKGIQYNCFVSVWGSKHESAKPLEYNMVGVGVADSNSKE</sequence>
<proteinExistence type="predicted"/>
<protein>
    <submittedName>
        <fullName evidence="1">Uncharacterized protein</fullName>
    </submittedName>
</protein>
<dbReference type="Proteomes" id="UP000652153">
    <property type="component" value="Unassembled WGS sequence"/>
</dbReference>